<evidence type="ECO:0000313" key="2">
    <source>
        <dbReference type="Proteomes" id="UP000464597"/>
    </source>
</evidence>
<proteinExistence type="predicted"/>
<reference evidence="2" key="1">
    <citation type="submission" date="2019-12" db="EMBL/GenBank/DDBJ databases">
        <title>Complete and draft genome sequences of new strains and members of some known species of the genus Rathayibacter isolated from plants.</title>
        <authorList>
            <person name="Tarlachkov S.V."/>
            <person name="Starodumova I.P."/>
            <person name="Dorofeeva L.V."/>
            <person name="Prisyazhnaya N.V."/>
            <person name="Leyn S."/>
            <person name="Zlamal J."/>
            <person name="Elan M."/>
            <person name="Osterman A.L."/>
            <person name="Nadler S."/>
            <person name="Subbotin S.A."/>
            <person name="Evtushenko L.I."/>
        </authorList>
    </citation>
    <scope>NUCLEOTIDE SEQUENCE [LARGE SCALE GENOMIC DNA]</scope>
    <source>
        <strain evidence="2">VKM Ac-2802</strain>
    </source>
</reference>
<evidence type="ECO:0008006" key="3">
    <source>
        <dbReference type="Google" id="ProtNLM"/>
    </source>
</evidence>
<name>A0ABX6GW68_9MICO</name>
<dbReference type="EMBL" id="CP047180">
    <property type="protein sequence ID" value="QHC61727.1"/>
    <property type="molecule type" value="Genomic_DNA"/>
</dbReference>
<evidence type="ECO:0000313" key="1">
    <source>
        <dbReference type="EMBL" id="QHC61727.1"/>
    </source>
</evidence>
<accession>A0ABX6GW68</accession>
<sequence>MLSITLPRLAGTREAADRLVDEQAQGAAAFDTVCVFARDLSVSSTSFTDEFFKKLSEGGAAEVLIFGGPETFISAAEKVLERRKLTTKVRRASAAELPA</sequence>
<organism evidence="1 2">
    <name type="scientific">Rathayibacter festucae</name>
    <dbReference type="NCBI Taxonomy" id="110937"/>
    <lineage>
        <taxon>Bacteria</taxon>
        <taxon>Bacillati</taxon>
        <taxon>Actinomycetota</taxon>
        <taxon>Actinomycetes</taxon>
        <taxon>Micrococcales</taxon>
        <taxon>Microbacteriaceae</taxon>
        <taxon>Rathayibacter</taxon>
    </lineage>
</organism>
<dbReference type="RefSeq" id="WP_159422011.1">
    <property type="nucleotide sequence ID" value="NZ_CP047180.1"/>
</dbReference>
<keyword evidence="2" id="KW-1185">Reference proteome</keyword>
<dbReference type="Proteomes" id="UP000464597">
    <property type="component" value="Chromosome"/>
</dbReference>
<gene>
    <name evidence="1" type="ORF">GSU69_02790</name>
</gene>
<protein>
    <recommendedName>
        <fullName evidence="3">DUF4180 domain-containing protein</fullName>
    </recommendedName>
</protein>